<dbReference type="Gramene" id="mRNA:HanXRQr2_Chr11g0512111">
    <property type="protein sequence ID" value="mRNA:HanXRQr2_Chr11g0512111"/>
    <property type="gene ID" value="HanXRQr2_Chr11g0512111"/>
</dbReference>
<dbReference type="Gene3D" id="3.30.360.10">
    <property type="entry name" value="Dihydrodipicolinate Reductase, domain 2"/>
    <property type="match status" value="1"/>
</dbReference>
<name>A0A9K3HT49_HELAN</name>
<comment type="caution">
    <text evidence="1">The sequence shown here is derived from an EMBL/GenBank/DDBJ whole genome shotgun (WGS) entry which is preliminary data.</text>
</comment>
<accession>A0A9K3HT49</accession>
<keyword evidence="2" id="KW-1185">Reference proteome</keyword>
<sequence length="64" mass="6967">MAFGVPTVDVSFVDLTVRIEKAATYEQGVMRRQTEGYFGICVVDGMCVGEDPGPGCIYFGRPDD</sequence>
<dbReference type="EMBL" id="MNCJ02000326">
    <property type="protein sequence ID" value="KAF5783805.1"/>
    <property type="molecule type" value="Genomic_DNA"/>
</dbReference>
<reference evidence="1" key="2">
    <citation type="submission" date="2020-06" db="EMBL/GenBank/DDBJ databases">
        <title>Helianthus annuus Genome sequencing and assembly Release 2.</title>
        <authorList>
            <person name="Gouzy J."/>
            <person name="Langlade N."/>
            <person name="Munos S."/>
        </authorList>
    </citation>
    <scope>NUCLEOTIDE SEQUENCE</scope>
    <source>
        <tissue evidence="1">Leaves</tissue>
    </source>
</reference>
<dbReference type="Proteomes" id="UP000215914">
    <property type="component" value="Unassembled WGS sequence"/>
</dbReference>
<dbReference type="EC" id="1.2.1.12" evidence="1"/>
<dbReference type="SUPFAM" id="SSF55347">
    <property type="entry name" value="Glyceraldehyde-3-phosphate dehydrogenase-like, C-terminal domain"/>
    <property type="match status" value="1"/>
</dbReference>
<dbReference type="AlphaFoldDB" id="A0A9K3HT49"/>
<organism evidence="1 2">
    <name type="scientific">Helianthus annuus</name>
    <name type="common">Common sunflower</name>
    <dbReference type="NCBI Taxonomy" id="4232"/>
    <lineage>
        <taxon>Eukaryota</taxon>
        <taxon>Viridiplantae</taxon>
        <taxon>Streptophyta</taxon>
        <taxon>Embryophyta</taxon>
        <taxon>Tracheophyta</taxon>
        <taxon>Spermatophyta</taxon>
        <taxon>Magnoliopsida</taxon>
        <taxon>eudicotyledons</taxon>
        <taxon>Gunneridae</taxon>
        <taxon>Pentapetalae</taxon>
        <taxon>asterids</taxon>
        <taxon>campanulids</taxon>
        <taxon>Asterales</taxon>
        <taxon>Asteraceae</taxon>
        <taxon>Asteroideae</taxon>
        <taxon>Heliantheae alliance</taxon>
        <taxon>Heliantheae</taxon>
        <taxon>Helianthus</taxon>
    </lineage>
</organism>
<evidence type="ECO:0000313" key="1">
    <source>
        <dbReference type="EMBL" id="KAF5783805.1"/>
    </source>
</evidence>
<protein>
    <submittedName>
        <fullName evidence="1">Glyceraldehyde-3-phosphate dehydrogenase (Phosphorylating)</fullName>
        <ecNumber evidence="1">1.2.1.12</ecNumber>
    </submittedName>
</protein>
<dbReference type="GO" id="GO:0004365">
    <property type="term" value="F:glyceraldehyde-3-phosphate dehydrogenase (NAD+) (phosphorylating) activity"/>
    <property type="evidence" value="ECO:0007669"/>
    <property type="project" value="UniProtKB-EC"/>
</dbReference>
<proteinExistence type="predicted"/>
<evidence type="ECO:0000313" key="2">
    <source>
        <dbReference type="Proteomes" id="UP000215914"/>
    </source>
</evidence>
<reference evidence="1" key="1">
    <citation type="journal article" date="2017" name="Nature">
        <title>The sunflower genome provides insights into oil metabolism, flowering and Asterid evolution.</title>
        <authorList>
            <person name="Badouin H."/>
            <person name="Gouzy J."/>
            <person name="Grassa C.J."/>
            <person name="Murat F."/>
            <person name="Staton S.E."/>
            <person name="Cottret L."/>
            <person name="Lelandais-Briere C."/>
            <person name="Owens G.L."/>
            <person name="Carrere S."/>
            <person name="Mayjonade B."/>
            <person name="Legrand L."/>
            <person name="Gill N."/>
            <person name="Kane N.C."/>
            <person name="Bowers J.E."/>
            <person name="Hubner S."/>
            <person name="Bellec A."/>
            <person name="Berard A."/>
            <person name="Berges H."/>
            <person name="Blanchet N."/>
            <person name="Boniface M.C."/>
            <person name="Brunel D."/>
            <person name="Catrice O."/>
            <person name="Chaidir N."/>
            <person name="Claudel C."/>
            <person name="Donnadieu C."/>
            <person name="Faraut T."/>
            <person name="Fievet G."/>
            <person name="Helmstetter N."/>
            <person name="King M."/>
            <person name="Knapp S.J."/>
            <person name="Lai Z."/>
            <person name="Le Paslier M.C."/>
            <person name="Lippi Y."/>
            <person name="Lorenzon L."/>
            <person name="Mandel J.R."/>
            <person name="Marage G."/>
            <person name="Marchand G."/>
            <person name="Marquand E."/>
            <person name="Bret-Mestries E."/>
            <person name="Morien E."/>
            <person name="Nambeesan S."/>
            <person name="Nguyen T."/>
            <person name="Pegot-Espagnet P."/>
            <person name="Pouilly N."/>
            <person name="Raftis F."/>
            <person name="Sallet E."/>
            <person name="Schiex T."/>
            <person name="Thomas J."/>
            <person name="Vandecasteele C."/>
            <person name="Vares D."/>
            <person name="Vear F."/>
            <person name="Vautrin S."/>
            <person name="Crespi M."/>
            <person name="Mangin B."/>
            <person name="Burke J.M."/>
            <person name="Salse J."/>
            <person name="Munos S."/>
            <person name="Vincourt P."/>
            <person name="Rieseberg L.H."/>
            <person name="Langlade N.B."/>
        </authorList>
    </citation>
    <scope>NUCLEOTIDE SEQUENCE</scope>
    <source>
        <tissue evidence="1">Leaves</tissue>
    </source>
</reference>
<keyword evidence="1" id="KW-0560">Oxidoreductase</keyword>
<gene>
    <name evidence="1" type="ORF">HanXRQr2_Chr11g0512111</name>
</gene>